<dbReference type="Gene3D" id="3.40.50.2000">
    <property type="entry name" value="Glycogen Phosphorylase B"/>
    <property type="match status" value="1"/>
</dbReference>
<evidence type="ECO:0000256" key="1">
    <source>
        <dbReference type="ARBA" id="ARBA00022679"/>
    </source>
</evidence>
<sequence>MCHLCPCSQRHLALSRGFVACQTPVRRSMDLSWIPRCEGNDRLCWCLEEVPVEEPEKMTQIIVEALEITKQRGIINKGWGGLGDLAEPKDSIYLLDNCPHDWLFLQCKAVVHHGGAGTTAAGLRAACPTTIVPFFGDQPFWGDRVNARGVGPPPIPIDEFTLPKLVDAINFMLDPKVKERAVELAKAMENEDGVTGAVKAFFKHLPFKKPEPEPEPVTPSFFSLSRCFGCA</sequence>
<protein>
    <recommendedName>
        <fullName evidence="2">Erythromycin biosynthesis protein CIII-like C-terminal domain-containing protein</fullName>
    </recommendedName>
</protein>
<dbReference type="Pfam" id="PF06722">
    <property type="entry name" value="EryCIII-like_C"/>
    <property type="match status" value="1"/>
</dbReference>
<dbReference type="Proteomes" id="UP000594261">
    <property type="component" value="Chromosome 9"/>
</dbReference>
<dbReference type="Gramene" id="QL09p044535:mrna">
    <property type="protein sequence ID" value="QL09p044535:mrna"/>
    <property type="gene ID" value="QL09p044535"/>
</dbReference>
<reference evidence="3 4" key="1">
    <citation type="journal article" date="2016" name="G3 (Bethesda)">
        <title>First Draft Assembly and Annotation of the Genome of a California Endemic Oak Quercus lobata Nee (Fagaceae).</title>
        <authorList>
            <person name="Sork V.L."/>
            <person name="Fitz-Gibbon S.T."/>
            <person name="Puiu D."/>
            <person name="Crepeau M."/>
            <person name="Gugger P.F."/>
            <person name="Sherman R."/>
            <person name="Stevens K."/>
            <person name="Langley C.H."/>
            <person name="Pellegrini M."/>
            <person name="Salzberg S.L."/>
        </authorList>
    </citation>
    <scope>NUCLEOTIDE SEQUENCE [LARGE SCALE GENOMIC DNA]</scope>
    <source>
        <strain evidence="3 4">cv. SW786</strain>
    </source>
</reference>
<dbReference type="GO" id="GO:0016906">
    <property type="term" value="F:sterol 3-beta-glucosyltransferase activity"/>
    <property type="evidence" value="ECO:0007669"/>
    <property type="project" value="UniProtKB-ARBA"/>
</dbReference>
<evidence type="ECO:0000313" key="3">
    <source>
        <dbReference type="EnsemblPlants" id="QL09p044535:mrna"/>
    </source>
</evidence>
<keyword evidence="1" id="KW-0808">Transferase</keyword>
<keyword evidence="4" id="KW-1185">Reference proteome</keyword>
<dbReference type="EMBL" id="LRBV02000009">
    <property type="status" value="NOT_ANNOTATED_CDS"/>
    <property type="molecule type" value="Genomic_DNA"/>
</dbReference>
<dbReference type="InParanoid" id="A0A7N2MKC6"/>
<evidence type="ECO:0000313" key="4">
    <source>
        <dbReference type="Proteomes" id="UP000594261"/>
    </source>
</evidence>
<dbReference type="AlphaFoldDB" id="A0A7N2MKC6"/>
<dbReference type="InterPro" id="IPR050426">
    <property type="entry name" value="Glycosyltransferase_28"/>
</dbReference>
<accession>A0A7N2MKC6</accession>
<dbReference type="InterPro" id="IPR010610">
    <property type="entry name" value="EryCIII-like_C"/>
</dbReference>
<dbReference type="PANTHER" id="PTHR48050">
    <property type="entry name" value="STEROL 3-BETA-GLUCOSYLTRANSFERASE"/>
    <property type="match status" value="1"/>
</dbReference>
<name>A0A7N2MKC6_QUELO</name>
<dbReference type="InterPro" id="IPR002213">
    <property type="entry name" value="UDP_glucos_trans"/>
</dbReference>
<dbReference type="PANTHER" id="PTHR48050:SF13">
    <property type="entry name" value="STEROL 3-BETA-GLUCOSYLTRANSFERASE UGT80A2"/>
    <property type="match status" value="1"/>
</dbReference>
<organism evidence="3 4">
    <name type="scientific">Quercus lobata</name>
    <name type="common">Valley oak</name>
    <dbReference type="NCBI Taxonomy" id="97700"/>
    <lineage>
        <taxon>Eukaryota</taxon>
        <taxon>Viridiplantae</taxon>
        <taxon>Streptophyta</taxon>
        <taxon>Embryophyta</taxon>
        <taxon>Tracheophyta</taxon>
        <taxon>Spermatophyta</taxon>
        <taxon>Magnoliopsida</taxon>
        <taxon>eudicotyledons</taxon>
        <taxon>Gunneridae</taxon>
        <taxon>Pentapetalae</taxon>
        <taxon>rosids</taxon>
        <taxon>fabids</taxon>
        <taxon>Fagales</taxon>
        <taxon>Fagaceae</taxon>
        <taxon>Quercus</taxon>
    </lineage>
</organism>
<dbReference type="OMA" id="EPADFIY"/>
<evidence type="ECO:0000259" key="2">
    <source>
        <dbReference type="Pfam" id="PF06722"/>
    </source>
</evidence>
<proteinExistence type="predicted"/>
<feature type="domain" description="Erythromycin biosynthesis protein CIII-like C-terminal" evidence="2">
    <location>
        <begin position="85"/>
        <end position="190"/>
    </location>
</feature>
<reference evidence="3" key="2">
    <citation type="submission" date="2021-01" db="UniProtKB">
        <authorList>
            <consortium name="EnsemblPlants"/>
        </authorList>
    </citation>
    <scope>IDENTIFICATION</scope>
</reference>
<dbReference type="CDD" id="cd03784">
    <property type="entry name" value="GT1_Gtf-like"/>
    <property type="match status" value="1"/>
</dbReference>
<dbReference type="FunFam" id="3.40.50.2000:FF:000009">
    <property type="entry name" value="Sterol 3-beta-glucosyltransferase UGT80A2"/>
    <property type="match status" value="1"/>
</dbReference>
<dbReference type="EnsemblPlants" id="QL09p044535:mrna">
    <property type="protein sequence ID" value="QL09p044535:mrna"/>
    <property type="gene ID" value="QL09p044535"/>
</dbReference>
<dbReference type="SUPFAM" id="SSF53756">
    <property type="entry name" value="UDP-Glycosyltransferase/glycogen phosphorylase"/>
    <property type="match status" value="1"/>
</dbReference>